<dbReference type="HOGENOM" id="CLU_2064426_0_0_1"/>
<feature type="signal peptide" evidence="2">
    <location>
        <begin position="1"/>
        <end position="23"/>
    </location>
</feature>
<name>T1JSA2_TETUR</name>
<feature type="chain" id="PRO_5004580578" evidence="2">
    <location>
        <begin position="24"/>
        <end position="119"/>
    </location>
</feature>
<dbReference type="EnsemblMetazoa" id="tetur01g09800.1">
    <property type="protein sequence ID" value="tetur01g09800.1"/>
    <property type="gene ID" value="tetur01g09800"/>
</dbReference>
<evidence type="ECO:0000313" key="3">
    <source>
        <dbReference type="EnsemblMetazoa" id="tetur01g09800.1"/>
    </source>
</evidence>
<reference evidence="3" key="2">
    <citation type="submission" date="2015-06" db="UniProtKB">
        <authorList>
            <consortium name="EnsemblMetazoa"/>
        </authorList>
    </citation>
    <scope>IDENTIFICATION</scope>
</reference>
<reference evidence="4" key="1">
    <citation type="submission" date="2011-08" db="EMBL/GenBank/DDBJ databases">
        <authorList>
            <person name="Rombauts S."/>
        </authorList>
    </citation>
    <scope>NUCLEOTIDE SEQUENCE</scope>
    <source>
        <strain evidence="4">London</strain>
    </source>
</reference>
<keyword evidence="1" id="KW-0472">Membrane</keyword>
<dbReference type="AlphaFoldDB" id="T1JSA2"/>
<evidence type="ECO:0000256" key="2">
    <source>
        <dbReference type="SAM" id="SignalP"/>
    </source>
</evidence>
<organism evidence="3 4">
    <name type="scientific">Tetranychus urticae</name>
    <name type="common">Two-spotted spider mite</name>
    <dbReference type="NCBI Taxonomy" id="32264"/>
    <lineage>
        <taxon>Eukaryota</taxon>
        <taxon>Metazoa</taxon>
        <taxon>Ecdysozoa</taxon>
        <taxon>Arthropoda</taxon>
        <taxon>Chelicerata</taxon>
        <taxon>Arachnida</taxon>
        <taxon>Acari</taxon>
        <taxon>Acariformes</taxon>
        <taxon>Trombidiformes</taxon>
        <taxon>Prostigmata</taxon>
        <taxon>Eleutherengona</taxon>
        <taxon>Raphignathae</taxon>
        <taxon>Tetranychoidea</taxon>
        <taxon>Tetranychidae</taxon>
        <taxon>Tetranychus</taxon>
    </lineage>
</organism>
<evidence type="ECO:0000256" key="1">
    <source>
        <dbReference type="SAM" id="Phobius"/>
    </source>
</evidence>
<protein>
    <submittedName>
        <fullName evidence="3">Uncharacterized protein</fullName>
    </submittedName>
</protein>
<sequence length="119" mass="13534">MSQFISYYILFYLGLSMLSSVECINSKYVMASPPFNSTSGFLSFLDENNVALSQYGSLAVSGFGLLFSFIALIMVIQVKRQVRKARRPRKEKTEMKNLNHNHLSTISEVDYAVDEFDQV</sequence>
<evidence type="ECO:0000313" key="4">
    <source>
        <dbReference type="Proteomes" id="UP000015104"/>
    </source>
</evidence>
<feature type="transmembrane region" description="Helical" evidence="1">
    <location>
        <begin position="55"/>
        <end position="76"/>
    </location>
</feature>
<dbReference type="Proteomes" id="UP000015104">
    <property type="component" value="Unassembled WGS sequence"/>
</dbReference>
<keyword evidence="2" id="KW-0732">Signal</keyword>
<dbReference type="EMBL" id="CAEY01000459">
    <property type="status" value="NOT_ANNOTATED_CDS"/>
    <property type="molecule type" value="Genomic_DNA"/>
</dbReference>
<keyword evidence="4" id="KW-1185">Reference proteome</keyword>
<keyword evidence="1" id="KW-0812">Transmembrane</keyword>
<proteinExistence type="predicted"/>
<accession>T1JSA2</accession>
<keyword evidence="1" id="KW-1133">Transmembrane helix</keyword>